<dbReference type="RefSeq" id="XP_007374776.1">
    <property type="nucleotide sequence ID" value="XM_007374714.1"/>
</dbReference>
<comment type="subcellular location">
    <subcellularLocation>
        <location evidence="1">Membrane</location>
        <topology evidence="1">Multi-pass membrane protein</topology>
    </subcellularLocation>
</comment>
<evidence type="ECO:0000256" key="2">
    <source>
        <dbReference type="ARBA" id="ARBA00022692"/>
    </source>
</evidence>
<feature type="transmembrane region" description="Helical" evidence="6">
    <location>
        <begin position="89"/>
        <end position="114"/>
    </location>
</feature>
<keyword evidence="3 6" id="KW-1133">Transmembrane helix</keyword>
<organism evidence="8">
    <name type="scientific">Spathaspora passalidarum (strain NRRL Y-27907 / 11-Y1)</name>
    <dbReference type="NCBI Taxonomy" id="619300"/>
    <lineage>
        <taxon>Eukaryota</taxon>
        <taxon>Fungi</taxon>
        <taxon>Dikarya</taxon>
        <taxon>Ascomycota</taxon>
        <taxon>Saccharomycotina</taxon>
        <taxon>Pichiomycetes</taxon>
        <taxon>Debaryomycetaceae</taxon>
        <taxon>Spathaspora</taxon>
    </lineage>
</organism>
<reference evidence="7 8" key="1">
    <citation type="journal article" date="2011" name="Proc. Natl. Acad. Sci. U.S.A.">
        <title>Comparative genomics of xylose-fermenting fungi for enhanced biofuel production.</title>
        <authorList>
            <person name="Wohlbach D.J."/>
            <person name="Kuo A."/>
            <person name="Sato T.K."/>
            <person name="Potts K.M."/>
            <person name="Salamov A.A."/>
            <person name="LaButti K.M."/>
            <person name="Sun H."/>
            <person name="Clum A."/>
            <person name="Pangilinan J.L."/>
            <person name="Lindquist E.A."/>
            <person name="Lucas S."/>
            <person name="Lapidus A."/>
            <person name="Jin M."/>
            <person name="Gunawan C."/>
            <person name="Balan V."/>
            <person name="Dale B.E."/>
            <person name="Jeffries T.W."/>
            <person name="Zinkel R."/>
            <person name="Barry K.W."/>
            <person name="Grigoriev I.V."/>
            <person name="Gasch A.P."/>
        </authorList>
    </citation>
    <scope>NUCLEOTIDE SEQUENCE [LARGE SCALE GENOMIC DNA]</scope>
    <source>
        <strain evidence="8">NRRL Y-27907 / 11-Y1</strain>
    </source>
</reference>
<dbReference type="InterPro" id="IPR009571">
    <property type="entry name" value="SUR7/Rim9-like_fungi"/>
</dbReference>
<evidence type="ECO:0000256" key="1">
    <source>
        <dbReference type="ARBA" id="ARBA00004141"/>
    </source>
</evidence>
<dbReference type="PANTHER" id="PTHR28013">
    <property type="entry name" value="PROTEIN DCV1-RELATED"/>
    <property type="match status" value="1"/>
</dbReference>
<dbReference type="GO" id="GO:0032153">
    <property type="term" value="C:cell division site"/>
    <property type="evidence" value="ECO:0007669"/>
    <property type="project" value="TreeGrafter"/>
</dbReference>
<evidence type="ECO:0000313" key="7">
    <source>
        <dbReference type="EMBL" id="EGW33261.1"/>
    </source>
</evidence>
<dbReference type="Pfam" id="PF06687">
    <property type="entry name" value="SUR7"/>
    <property type="match status" value="1"/>
</dbReference>
<gene>
    <name evidence="7" type="ORF">SPAPADRAFT_60601</name>
</gene>
<dbReference type="HOGENOM" id="CLU_037332_0_0_1"/>
<evidence type="ECO:0000256" key="6">
    <source>
        <dbReference type="SAM" id="Phobius"/>
    </source>
</evidence>
<dbReference type="OrthoDB" id="2354757at2759"/>
<dbReference type="Proteomes" id="UP000000709">
    <property type="component" value="Unassembled WGS sequence"/>
</dbReference>
<evidence type="ECO:0008006" key="9">
    <source>
        <dbReference type="Google" id="ProtNLM"/>
    </source>
</evidence>
<dbReference type="GO" id="GO:0005886">
    <property type="term" value="C:plasma membrane"/>
    <property type="evidence" value="ECO:0007669"/>
    <property type="project" value="InterPro"/>
</dbReference>
<dbReference type="InParanoid" id="G3ALL9"/>
<evidence type="ECO:0000256" key="4">
    <source>
        <dbReference type="ARBA" id="ARBA00023136"/>
    </source>
</evidence>
<dbReference type="eggNOG" id="ENOG502RYG1">
    <property type="taxonomic scope" value="Eukaryota"/>
</dbReference>
<evidence type="ECO:0000256" key="3">
    <source>
        <dbReference type="ARBA" id="ARBA00022989"/>
    </source>
</evidence>
<feature type="region of interest" description="Disordered" evidence="5">
    <location>
        <begin position="364"/>
        <end position="386"/>
    </location>
</feature>
<dbReference type="GeneID" id="18873485"/>
<feature type="region of interest" description="Disordered" evidence="5">
    <location>
        <begin position="273"/>
        <end position="292"/>
    </location>
</feature>
<dbReference type="InterPro" id="IPR051380">
    <property type="entry name" value="pH-response_reg_palI/RIM9"/>
</dbReference>
<dbReference type="AlphaFoldDB" id="G3ALL9"/>
<dbReference type="STRING" id="619300.G3ALL9"/>
<keyword evidence="2 6" id="KW-0812">Transmembrane</keyword>
<protein>
    <recommendedName>
        <fullName evidence="9">Pali-domain-containing protein</fullName>
    </recommendedName>
</protein>
<dbReference type="OMA" id="HKPFTEL"/>
<dbReference type="GO" id="GO:0035838">
    <property type="term" value="C:growing cell tip"/>
    <property type="evidence" value="ECO:0007669"/>
    <property type="project" value="TreeGrafter"/>
</dbReference>
<dbReference type="EMBL" id="GL996501">
    <property type="protein sequence ID" value="EGW33261.1"/>
    <property type="molecule type" value="Genomic_DNA"/>
</dbReference>
<name>G3ALL9_SPAPN</name>
<feature type="region of interest" description="Disordered" evidence="5">
    <location>
        <begin position="515"/>
        <end position="539"/>
    </location>
</feature>
<evidence type="ECO:0000256" key="5">
    <source>
        <dbReference type="SAM" id="MobiDB-lite"/>
    </source>
</evidence>
<dbReference type="KEGG" id="spaa:SPAPADRAFT_60601"/>
<proteinExistence type="predicted"/>
<feature type="transmembrane region" description="Helical" evidence="6">
    <location>
        <begin position="153"/>
        <end position="176"/>
    </location>
</feature>
<accession>G3ALL9</accession>
<keyword evidence="8" id="KW-1185">Reference proteome</keyword>
<keyword evidence="4 6" id="KW-0472">Membrane</keyword>
<sequence>MYSTRINFIVAFILVLVAFVFLLLATISAPVVKTFELAKTTTHSFGVFGYCTLKDGTCSSATYPLNLSDIDGKANWLLSSSTRDTLAKIFILTPIALGFNFITMILLLACNFVAGGESRSIVLITIVVNFITLLVTIISAIITVLVYHPFLQWTGWILIGSAAACLLSLIIITVSLTKLSSDDDLDELVLEVNERSSAEKERFDRLFGGKPPINTSYNDHSSSTMDNEFDYKTFKVSTTSSGNGGMGAGSGTTAVTAASAVTLGQNRYNPYNKFTNSTDDYQQPPQVSSFSEQYAKSNPSIGYTTPQQDSTNAIPYPTSAGSYPTDSSAFSINHKSVFEHHPEVEGHKPFTELDDDFDDEELPKTTGGHIPEDSDAESDFTSVSQRAPNPEYHQYSQGGGYYQQHYNNVHNFQSDTGSQLQPQQPLISPQQQQYPVGYNRSGNYQPVPTTPPSAGYFPPAPAPVQHVPPPQPRPTISDNVLNNNPDFAVGRMPNKRKVAPGFVPVAARYAGGAPRGGGYGRAPGPTPHINRGDGPYGMR</sequence>
<feature type="transmembrane region" description="Helical" evidence="6">
    <location>
        <begin position="121"/>
        <end position="147"/>
    </location>
</feature>
<evidence type="ECO:0000313" key="8">
    <source>
        <dbReference type="Proteomes" id="UP000000709"/>
    </source>
</evidence>
<dbReference type="PANTHER" id="PTHR28013:SF3">
    <property type="entry name" value="PROTEIN DCV1-RELATED"/>
    <property type="match status" value="1"/>
</dbReference>